<accession>A0A8S1YEP3</accession>
<evidence type="ECO:0000313" key="2">
    <source>
        <dbReference type="EMBL" id="CAD8212260.1"/>
    </source>
</evidence>
<feature type="transmembrane region" description="Helical" evidence="1">
    <location>
        <begin position="985"/>
        <end position="1006"/>
    </location>
</feature>
<dbReference type="EMBL" id="CAJJDO010000167">
    <property type="protein sequence ID" value="CAD8212260.1"/>
    <property type="molecule type" value="Genomic_DNA"/>
</dbReference>
<dbReference type="Proteomes" id="UP000689195">
    <property type="component" value="Unassembled WGS sequence"/>
</dbReference>
<evidence type="ECO:0000313" key="3">
    <source>
        <dbReference type="Proteomes" id="UP000689195"/>
    </source>
</evidence>
<protein>
    <recommendedName>
        <fullName evidence="4">Transmembrane protein</fullName>
    </recommendedName>
</protein>
<dbReference type="AlphaFoldDB" id="A0A8S1YEP3"/>
<keyword evidence="3" id="KW-1185">Reference proteome</keyword>
<evidence type="ECO:0008006" key="4">
    <source>
        <dbReference type="Google" id="ProtNLM"/>
    </source>
</evidence>
<proteinExistence type="predicted"/>
<comment type="caution">
    <text evidence="2">The sequence shown here is derived from an EMBL/GenBank/DDBJ whole genome shotgun (WGS) entry which is preliminary data.</text>
</comment>
<gene>
    <name evidence="2" type="ORF">PPENT_87.1.T1670054</name>
</gene>
<organism evidence="2 3">
    <name type="scientific">Paramecium pentaurelia</name>
    <dbReference type="NCBI Taxonomy" id="43138"/>
    <lineage>
        <taxon>Eukaryota</taxon>
        <taxon>Sar</taxon>
        <taxon>Alveolata</taxon>
        <taxon>Ciliophora</taxon>
        <taxon>Intramacronucleata</taxon>
        <taxon>Oligohymenophorea</taxon>
        <taxon>Peniculida</taxon>
        <taxon>Parameciidae</taxon>
        <taxon>Paramecium</taxon>
    </lineage>
</organism>
<keyword evidence="1" id="KW-0812">Transmembrane</keyword>
<sequence length="1025" mass="122308">MIGELMSIQIKNDILLRVFCQYKVFDINYISGEVQLLLNNQVGKYQYIGSFYYIRTDYLLIIDKSSQKEISISQDVIFINPKCEKVLSVNFINENIIIYCNDYLYIYNNELISLKYELNNTSILYLGYLPFIIGFNKQGVLEFLKINNLPRGISNSYQQNILVFLVKQFKVALQPLSITIKKQSTPQLLVQIIQFDTLFVNSDEYYKYHTFSMQKGLPFSISKKKQSNSSLIFADDRFFIKQYKNLIWGLQAFLIRTINIKDNIIFVIDKETMFIIDSNNTISYRIKHSDDYINSQIIFCIEYQNFIIISNNTINAFHYDIMIELMWSLRITNTINKILKNNQILNIELQGCIEIQIQLDILIYQVFNSSLQFGCTYQILDRYEINIAEQEINIQPYFSNKLKFTFEQIIDFIYFVKAQRLVIFEVIEQKIQLKLYNMIFKELYFCFNLPLYHFIIIYPLKYQIHRDSLAIAAKNIHNSQEVLLVYDLNNQLSNILIKVIKIDTNQYYFTFLSNNEIISIYKSSLMITYLQIVFLKFTDQYLGFDTDFKHEQVSIEIKTDIYNFSQVIQFNIQITHFIYKLSIRDIKIPFIQKYDKQKQICKLNFDNIFGQIDQVYLLRESEYQKLDPIELTPFLQCRFYLNQVCYLDKDVILYNSGNQIKIRLPQECQDLIIIKDLSNQQDIFCVSGMLLKYYEIYQNQLILKQQQPQINFRDNSIQSIIFIKNIAIIKFMRQLYFQILLFEENNIRRYIYQNKLFNFQIAQAIYLNNHYVIFCYDNQNYNKIHITLLNENYSNSKTLDIKISQMILDYTYFNFSYVNSLLIHNHTLVDMIFSTDIILCFEKQNCFRISLNIDFQESLIKSHIMNYIRYPFQQSQLQYCLINQQNLIIALLINEETVLYFYILNQTKILNSLYQYKGKNITIEYLNDTHFVQINSENSIQLISLLQFSGYQLKSDNSFKSILLNNSVSTLTLDIYPDLDENNILIFQNILNTLICLINFILIILFQKTFKNRRILIKKDIQIIE</sequence>
<keyword evidence="1" id="KW-0472">Membrane</keyword>
<keyword evidence="1" id="KW-1133">Transmembrane helix</keyword>
<name>A0A8S1YEP3_9CILI</name>
<dbReference type="OrthoDB" id="309337at2759"/>
<evidence type="ECO:0000256" key="1">
    <source>
        <dbReference type="SAM" id="Phobius"/>
    </source>
</evidence>
<reference evidence="2" key="1">
    <citation type="submission" date="2021-01" db="EMBL/GenBank/DDBJ databases">
        <authorList>
            <consortium name="Genoscope - CEA"/>
            <person name="William W."/>
        </authorList>
    </citation>
    <scope>NUCLEOTIDE SEQUENCE</scope>
</reference>